<dbReference type="GO" id="GO:0005085">
    <property type="term" value="F:guanyl-nucleotide exchange factor activity"/>
    <property type="evidence" value="ECO:0007669"/>
    <property type="project" value="InterPro"/>
</dbReference>
<feature type="non-terminal residue" evidence="2">
    <location>
        <position position="143"/>
    </location>
</feature>
<keyword evidence="3" id="KW-1185">Reference proteome</keyword>
<dbReference type="InterPro" id="IPR035999">
    <property type="entry name" value="Sec7_dom_sf"/>
</dbReference>
<evidence type="ECO:0000313" key="3">
    <source>
        <dbReference type="Proteomes" id="UP000654370"/>
    </source>
</evidence>
<reference evidence="2" key="1">
    <citation type="submission" date="2020-12" db="EMBL/GenBank/DDBJ databases">
        <title>Metabolic potential, ecology and presence of endohyphal bacteria is reflected in genomic diversity of Mucoromycotina.</title>
        <authorList>
            <person name="Muszewska A."/>
            <person name="Okrasinska A."/>
            <person name="Steczkiewicz K."/>
            <person name="Drgas O."/>
            <person name="Orlowska M."/>
            <person name="Perlinska-Lenart U."/>
            <person name="Aleksandrzak-Piekarczyk T."/>
            <person name="Szatraj K."/>
            <person name="Zielenkiewicz U."/>
            <person name="Pilsyk S."/>
            <person name="Malc E."/>
            <person name="Mieczkowski P."/>
            <person name="Kruszewska J.S."/>
            <person name="Biernat P."/>
            <person name="Pawlowska J."/>
        </authorList>
    </citation>
    <scope>NUCLEOTIDE SEQUENCE</scope>
    <source>
        <strain evidence="2">WA0000067209</strain>
    </source>
</reference>
<dbReference type="EMBL" id="JAEPQZ010000019">
    <property type="protein sequence ID" value="KAG2171768.1"/>
    <property type="molecule type" value="Genomic_DNA"/>
</dbReference>
<dbReference type="InterPro" id="IPR023394">
    <property type="entry name" value="Sec7_C_sf"/>
</dbReference>
<comment type="caution">
    <text evidence="2">The sequence shown here is derived from an EMBL/GenBank/DDBJ whole genome shotgun (WGS) entry which is preliminary data.</text>
</comment>
<dbReference type="GO" id="GO:0032012">
    <property type="term" value="P:regulation of ARF protein signal transduction"/>
    <property type="evidence" value="ECO:0007669"/>
    <property type="project" value="InterPro"/>
</dbReference>
<evidence type="ECO:0000259" key="1">
    <source>
        <dbReference type="PROSITE" id="PS50190"/>
    </source>
</evidence>
<dbReference type="Gene3D" id="1.10.1000.11">
    <property type="entry name" value="Arf Nucleotide-binding Site Opener,domain 2"/>
    <property type="match status" value="1"/>
</dbReference>
<dbReference type="PROSITE" id="PS50190">
    <property type="entry name" value="SEC7"/>
    <property type="match status" value="1"/>
</dbReference>
<dbReference type="Proteomes" id="UP000654370">
    <property type="component" value="Unassembled WGS sequence"/>
</dbReference>
<protein>
    <recommendedName>
        <fullName evidence="1">SEC7 domain-containing protein</fullName>
    </recommendedName>
</protein>
<evidence type="ECO:0000313" key="2">
    <source>
        <dbReference type="EMBL" id="KAG2171768.1"/>
    </source>
</evidence>
<dbReference type="SUPFAM" id="SSF48425">
    <property type="entry name" value="Sec7 domain"/>
    <property type="match status" value="1"/>
</dbReference>
<dbReference type="AlphaFoldDB" id="A0A8H7PDA6"/>
<name>A0A8H7PDA6_MORIS</name>
<sequence>MRLDSAFRYLSDALYVNNTNSLTYTTNFIRKLCSKLFLRAEAQVIDRVLEIFARRYWSCNSESLFGSSDVVYAVVYSLLLLNTDLHVAQGSHTRMTRSAFVRNTMMTVRDTRPPVQQDGRAIHQTKVWEDHMETMLRDMYTSV</sequence>
<dbReference type="SMART" id="SM00222">
    <property type="entry name" value="Sec7"/>
    <property type="match status" value="1"/>
</dbReference>
<dbReference type="PANTHER" id="PTHR10663:SF373">
    <property type="entry name" value="PH AND SEC7 DOMAIN-CONTAINING PROTEIN C11E3.11C"/>
    <property type="match status" value="1"/>
</dbReference>
<organism evidence="2 3">
    <name type="scientific">Mortierella isabellina</name>
    <name type="common">Filamentous fungus</name>
    <name type="synonym">Umbelopsis isabellina</name>
    <dbReference type="NCBI Taxonomy" id="91625"/>
    <lineage>
        <taxon>Eukaryota</taxon>
        <taxon>Fungi</taxon>
        <taxon>Fungi incertae sedis</taxon>
        <taxon>Mucoromycota</taxon>
        <taxon>Mucoromycotina</taxon>
        <taxon>Umbelopsidomycetes</taxon>
        <taxon>Umbelopsidales</taxon>
        <taxon>Umbelopsidaceae</taxon>
        <taxon>Umbelopsis</taxon>
    </lineage>
</organism>
<accession>A0A8H7PDA6</accession>
<feature type="domain" description="SEC7" evidence="1">
    <location>
        <begin position="29"/>
        <end position="143"/>
    </location>
</feature>
<dbReference type="OrthoDB" id="2157641at2759"/>
<proteinExistence type="predicted"/>
<dbReference type="Pfam" id="PF01369">
    <property type="entry name" value="Sec7"/>
    <property type="match status" value="1"/>
</dbReference>
<dbReference type="PANTHER" id="PTHR10663">
    <property type="entry name" value="GUANYL-NUCLEOTIDE EXCHANGE FACTOR"/>
    <property type="match status" value="1"/>
</dbReference>
<dbReference type="InterPro" id="IPR000904">
    <property type="entry name" value="Sec7_dom"/>
</dbReference>
<gene>
    <name evidence="2" type="ORF">INT43_008148</name>
</gene>